<dbReference type="InterPro" id="IPR003131">
    <property type="entry name" value="T1-type_BTB"/>
</dbReference>
<proteinExistence type="predicted"/>
<dbReference type="SUPFAM" id="SSF54695">
    <property type="entry name" value="POZ domain"/>
    <property type="match status" value="1"/>
</dbReference>
<protein>
    <recommendedName>
        <fullName evidence="1">Potassium channel tetramerisation-type BTB domain-containing protein</fullName>
    </recommendedName>
</protein>
<sequence length="126" mass="14329">MPTPISINLRDSNNFFRSGSSVESLDMHSKLVIIFQNPNNGEPFVFDTHWGVVLKEPSNLLTFPVDEHSRMFVDRQPGAFSWILSYLQTGNVDITPLNPQQRKLLADDIVAFDMKGLMNLLPQLQQ</sequence>
<dbReference type="InterPro" id="IPR011333">
    <property type="entry name" value="SKP1/BTB/POZ_sf"/>
</dbReference>
<comment type="caution">
    <text evidence="2">The sequence shown here is derived from an EMBL/GenBank/DDBJ whole genome shotgun (WGS) entry which is preliminary data.</text>
</comment>
<dbReference type="InParanoid" id="A0A2P6NHG8"/>
<reference evidence="2 3" key="1">
    <citation type="journal article" date="2018" name="Genome Biol. Evol.">
        <title>Multiple Roots of Fruiting Body Formation in Amoebozoa.</title>
        <authorList>
            <person name="Hillmann F."/>
            <person name="Forbes G."/>
            <person name="Novohradska S."/>
            <person name="Ferling I."/>
            <person name="Riege K."/>
            <person name="Groth M."/>
            <person name="Westermann M."/>
            <person name="Marz M."/>
            <person name="Spaller T."/>
            <person name="Winckler T."/>
            <person name="Schaap P."/>
            <person name="Glockner G."/>
        </authorList>
    </citation>
    <scope>NUCLEOTIDE SEQUENCE [LARGE SCALE GENOMIC DNA]</scope>
    <source>
        <strain evidence="2 3">Jena</strain>
    </source>
</reference>
<keyword evidence="3" id="KW-1185">Reference proteome</keyword>
<dbReference type="Pfam" id="PF02214">
    <property type="entry name" value="BTB_2"/>
    <property type="match status" value="1"/>
</dbReference>
<dbReference type="EMBL" id="MDYQ01000083">
    <property type="protein sequence ID" value="PRP83384.1"/>
    <property type="molecule type" value="Genomic_DNA"/>
</dbReference>
<accession>A0A2P6NHG8</accession>
<evidence type="ECO:0000259" key="1">
    <source>
        <dbReference type="Pfam" id="PF02214"/>
    </source>
</evidence>
<name>A0A2P6NHG8_9EUKA</name>
<organism evidence="2 3">
    <name type="scientific">Planoprotostelium fungivorum</name>
    <dbReference type="NCBI Taxonomy" id="1890364"/>
    <lineage>
        <taxon>Eukaryota</taxon>
        <taxon>Amoebozoa</taxon>
        <taxon>Evosea</taxon>
        <taxon>Variosea</taxon>
        <taxon>Cavosteliida</taxon>
        <taxon>Cavosteliaceae</taxon>
        <taxon>Planoprotostelium</taxon>
    </lineage>
</organism>
<evidence type="ECO:0000313" key="2">
    <source>
        <dbReference type="EMBL" id="PRP83384.1"/>
    </source>
</evidence>
<evidence type="ECO:0000313" key="3">
    <source>
        <dbReference type="Proteomes" id="UP000241769"/>
    </source>
</evidence>
<dbReference type="Gene3D" id="3.30.710.10">
    <property type="entry name" value="Potassium Channel Kv1.1, Chain A"/>
    <property type="match status" value="1"/>
</dbReference>
<feature type="domain" description="Potassium channel tetramerisation-type BTB" evidence="1">
    <location>
        <begin position="61"/>
        <end position="115"/>
    </location>
</feature>
<dbReference type="AlphaFoldDB" id="A0A2P6NHG8"/>
<dbReference type="GO" id="GO:0051260">
    <property type="term" value="P:protein homooligomerization"/>
    <property type="evidence" value="ECO:0007669"/>
    <property type="project" value="InterPro"/>
</dbReference>
<gene>
    <name evidence="2" type="ORF">PROFUN_09412</name>
</gene>
<dbReference type="Proteomes" id="UP000241769">
    <property type="component" value="Unassembled WGS sequence"/>
</dbReference>